<protein>
    <submittedName>
        <fullName evidence="1">Uncharacterized protein</fullName>
    </submittedName>
</protein>
<organism evidence="1 2">
    <name type="scientific">Ameca splendens</name>
    <dbReference type="NCBI Taxonomy" id="208324"/>
    <lineage>
        <taxon>Eukaryota</taxon>
        <taxon>Metazoa</taxon>
        <taxon>Chordata</taxon>
        <taxon>Craniata</taxon>
        <taxon>Vertebrata</taxon>
        <taxon>Euteleostomi</taxon>
        <taxon>Actinopterygii</taxon>
        <taxon>Neopterygii</taxon>
        <taxon>Teleostei</taxon>
        <taxon>Neoteleostei</taxon>
        <taxon>Acanthomorphata</taxon>
        <taxon>Ovalentaria</taxon>
        <taxon>Atherinomorphae</taxon>
        <taxon>Cyprinodontiformes</taxon>
        <taxon>Goodeidae</taxon>
        <taxon>Ameca</taxon>
    </lineage>
</organism>
<gene>
    <name evidence="1" type="ORF">AMECASPLE_000903</name>
</gene>
<accession>A0ABV0XLY8</accession>
<evidence type="ECO:0000313" key="1">
    <source>
        <dbReference type="EMBL" id="MEQ2282453.1"/>
    </source>
</evidence>
<reference evidence="1 2" key="1">
    <citation type="submission" date="2021-06" db="EMBL/GenBank/DDBJ databases">
        <authorList>
            <person name="Palmer J.M."/>
        </authorList>
    </citation>
    <scope>NUCLEOTIDE SEQUENCE [LARGE SCALE GENOMIC DNA]</scope>
    <source>
        <strain evidence="1 2">AS_MEX2019</strain>
        <tissue evidence="1">Muscle</tissue>
    </source>
</reference>
<dbReference type="Proteomes" id="UP001469553">
    <property type="component" value="Unassembled WGS sequence"/>
</dbReference>
<proteinExistence type="predicted"/>
<name>A0ABV0XLY8_9TELE</name>
<keyword evidence="2" id="KW-1185">Reference proteome</keyword>
<sequence>MDASTHLISKWILLIKFKLHVPIFDHVIVRTSWILNKGVSICPCVCICVCVFVCSQEGRNRVSLLYPNHIRTWVSQALQTASSCLFAPSFFSVHLCFFVSNESKSILISV</sequence>
<dbReference type="EMBL" id="JAHRIP010009431">
    <property type="protein sequence ID" value="MEQ2282453.1"/>
    <property type="molecule type" value="Genomic_DNA"/>
</dbReference>
<comment type="caution">
    <text evidence="1">The sequence shown here is derived from an EMBL/GenBank/DDBJ whole genome shotgun (WGS) entry which is preliminary data.</text>
</comment>
<evidence type="ECO:0000313" key="2">
    <source>
        <dbReference type="Proteomes" id="UP001469553"/>
    </source>
</evidence>